<sequence>MRNLVSIFRIIALTAIAWGGVELLFETEPGQWAVIEYPKTLIFIGMIFLISIAIEVSVAALRFTLFRSLSEEKQEKFLASENQLVNKLKAKYENLPQLLTRSKPVEEEGEIELDHNYDGIRELDNKLPPWWIYSFYASIVFAAIYLIRFHVFDDYTQVEEYQAEVAQAEIDIARYKETAKDLVTLETVTLMADPSDLEAGKQIYTNNCVACHKADAGGGIGPNLTDEYWILGGGIKNVYQTLVEGGRPGKGMVSWKNDFKPSELQQVASYVLSLQGTVPAEPKEPEGEVWVEETEE</sequence>
<feature type="domain" description="Cytochrome c" evidence="6">
    <location>
        <begin position="195"/>
        <end position="275"/>
    </location>
</feature>
<evidence type="ECO:0000256" key="5">
    <source>
        <dbReference type="SAM" id="Phobius"/>
    </source>
</evidence>
<name>A0ABW3GL76_9FLAO</name>
<reference evidence="8" key="1">
    <citation type="journal article" date="2019" name="Int. J. Syst. Evol. Microbiol.">
        <title>The Global Catalogue of Microorganisms (GCM) 10K type strain sequencing project: providing services to taxonomists for standard genome sequencing and annotation.</title>
        <authorList>
            <consortium name="The Broad Institute Genomics Platform"/>
            <consortium name="The Broad Institute Genome Sequencing Center for Infectious Disease"/>
            <person name="Wu L."/>
            <person name="Ma J."/>
        </authorList>
    </citation>
    <scope>NUCLEOTIDE SEQUENCE [LARGE SCALE GENOMIC DNA]</scope>
    <source>
        <strain evidence="8">CCUG 56752</strain>
    </source>
</reference>
<accession>A0ABW3GL76</accession>
<keyword evidence="3 4" id="KW-0408">Iron</keyword>
<dbReference type="PANTHER" id="PTHR33751">
    <property type="entry name" value="CBB3-TYPE CYTOCHROME C OXIDASE SUBUNIT FIXP"/>
    <property type="match status" value="1"/>
</dbReference>
<evidence type="ECO:0000256" key="3">
    <source>
        <dbReference type="ARBA" id="ARBA00023004"/>
    </source>
</evidence>
<dbReference type="InterPro" id="IPR036909">
    <property type="entry name" value="Cyt_c-like_dom_sf"/>
</dbReference>
<dbReference type="InterPro" id="IPR050597">
    <property type="entry name" value="Cytochrome_c_Oxidase_Subunit"/>
</dbReference>
<evidence type="ECO:0000313" key="7">
    <source>
        <dbReference type="EMBL" id="MFD0931359.1"/>
    </source>
</evidence>
<dbReference type="InterPro" id="IPR038414">
    <property type="entry name" value="CcoP_N_sf"/>
</dbReference>
<dbReference type="Gene3D" id="6.10.280.130">
    <property type="match status" value="1"/>
</dbReference>
<feature type="transmembrane region" description="Helical" evidence="5">
    <location>
        <begin position="130"/>
        <end position="147"/>
    </location>
</feature>
<keyword evidence="8" id="KW-1185">Reference proteome</keyword>
<evidence type="ECO:0000313" key="8">
    <source>
        <dbReference type="Proteomes" id="UP001597049"/>
    </source>
</evidence>
<dbReference type="SUPFAM" id="SSF46626">
    <property type="entry name" value="Cytochrome c"/>
    <property type="match status" value="1"/>
</dbReference>
<dbReference type="Gene3D" id="1.10.760.10">
    <property type="entry name" value="Cytochrome c-like domain"/>
    <property type="match status" value="1"/>
</dbReference>
<dbReference type="Pfam" id="PF14715">
    <property type="entry name" value="FixP_N"/>
    <property type="match status" value="1"/>
</dbReference>
<keyword evidence="5" id="KW-0812">Transmembrane</keyword>
<dbReference type="EMBL" id="JBHTIV010000003">
    <property type="protein sequence ID" value="MFD0931359.1"/>
    <property type="molecule type" value="Genomic_DNA"/>
</dbReference>
<keyword evidence="1 4" id="KW-0349">Heme</keyword>
<proteinExistence type="predicted"/>
<keyword evidence="2 4" id="KW-0479">Metal-binding</keyword>
<keyword evidence="5" id="KW-0472">Membrane</keyword>
<evidence type="ECO:0000256" key="1">
    <source>
        <dbReference type="ARBA" id="ARBA00022617"/>
    </source>
</evidence>
<keyword evidence="5" id="KW-1133">Transmembrane helix</keyword>
<organism evidence="7 8">
    <name type="scientific">Psychroflexus salinarum</name>
    <dbReference type="NCBI Taxonomy" id="546024"/>
    <lineage>
        <taxon>Bacteria</taxon>
        <taxon>Pseudomonadati</taxon>
        <taxon>Bacteroidota</taxon>
        <taxon>Flavobacteriia</taxon>
        <taxon>Flavobacteriales</taxon>
        <taxon>Flavobacteriaceae</taxon>
        <taxon>Psychroflexus</taxon>
    </lineage>
</organism>
<dbReference type="PROSITE" id="PS51007">
    <property type="entry name" value="CYTC"/>
    <property type="match status" value="1"/>
</dbReference>
<dbReference type="Proteomes" id="UP001597049">
    <property type="component" value="Unassembled WGS sequence"/>
</dbReference>
<dbReference type="Pfam" id="PF13442">
    <property type="entry name" value="Cytochrome_CBB3"/>
    <property type="match status" value="1"/>
</dbReference>
<dbReference type="InterPro" id="IPR032858">
    <property type="entry name" value="CcoP_N"/>
</dbReference>
<dbReference type="RefSeq" id="WP_379656694.1">
    <property type="nucleotide sequence ID" value="NZ_JBHTIV010000003.1"/>
</dbReference>
<evidence type="ECO:0000256" key="2">
    <source>
        <dbReference type="ARBA" id="ARBA00022723"/>
    </source>
</evidence>
<dbReference type="PANTHER" id="PTHR33751:SF1">
    <property type="entry name" value="CBB3-TYPE CYTOCHROME C OXIDASE SUBUNIT FIXP"/>
    <property type="match status" value="1"/>
</dbReference>
<feature type="transmembrane region" description="Helical" evidence="5">
    <location>
        <begin position="41"/>
        <end position="65"/>
    </location>
</feature>
<evidence type="ECO:0000256" key="4">
    <source>
        <dbReference type="PROSITE-ProRule" id="PRU00433"/>
    </source>
</evidence>
<comment type="caution">
    <text evidence="7">The sequence shown here is derived from an EMBL/GenBank/DDBJ whole genome shotgun (WGS) entry which is preliminary data.</text>
</comment>
<dbReference type="InterPro" id="IPR009056">
    <property type="entry name" value="Cyt_c-like_dom"/>
</dbReference>
<gene>
    <name evidence="7" type="ORF">ACFQ0R_01990</name>
</gene>
<protein>
    <submittedName>
        <fullName evidence="7">Cbb3-type cytochrome c oxidase N-terminal domain-containing protein</fullName>
    </submittedName>
</protein>
<evidence type="ECO:0000259" key="6">
    <source>
        <dbReference type="PROSITE" id="PS51007"/>
    </source>
</evidence>